<comment type="caution">
    <text evidence="1">The sequence shown here is derived from an EMBL/GenBank/DDBJ whole genome shotgun (WGS) entry which is preliminary data.</text>
</comment>
<proteinExistence type="predicted"/>
<gene>
    <name evidence="1" type="ORF">Poly41_24690</name>
</gene>
<keyword evidence="2" id="KW-1185">Reference proteome</keyword>
<dbReference type="AlphaFoldDB" id="A0A5C6DTS6"/>
<accession>A0A5C6DTS6</accession>
<organism evidence="1 2">
    <name type="scientific">Novipirellula artificiosorum</name>
    <dbReference type="NCBI Taxonomy" id="2528016"/>
    <lineage>
        <taxon>Bacteria</taxon>
        <taxon>Pseudomonadati</taxon>
        <taxon>Planctomycetota</taxon>
        <taxon>Planctomycetia</taxon>
        <taxon>Pirellulales</taxon>
        <taxon>Pirellulaceae</taxon>
        <taxon>Novipirellula</taxon>
    </lineage>
</organism>
<evidence type="ECO:0000313" key="1">
    <source>
        <dbReference type="EMBL" id="TWU39614.1"/>
    </source>
</evidence>
<name>A0A5C6DTS6_9BACT</name>
<sequence length="61" mass="6807">MARGGVAGTSRWLRFLAVQIGQRSGIFHGEDKRRRNESLEFQGALSIVFVDTIGNAVNIFR</sequence>
<dbReference type="Proteomes" id="UP000319143">
    <property type="component" value="Unassembled WGS sequence"/>
</dbReference>
<evidence type="ECO:0000313" key="2">
    <source>
        <dbReference type="Proteomes" id="UP000319143"/>
    </source>
</evidence>
<reference evidence="1 2" key="1">
    <citation type="submission" date="2019-02" db="EMBL/GenBank/DDBJ databases">
        <title>Deep-cultivation of Planctomycetes and their phenomic and genomic characterization uncovers novel biology.</title>
        <authorList>
            <person name="Wiegand S."/>
            <person name="Jogler M."/>
            <person name="Boedeker C."/>
            <person name="Pinto D."/>
            <person name="Vollmers J."/>
            <person name="Rivas-Marin E."/>
            <person name="Kohn T."/>
            <person name="Peeters S.H."/>
            <person name="Heuer A."/>
            <person name="Rast P."/>
            <person name="Oberbeckmann S."/>
            <person name="Bunk B."/>
            <person name="Jeske O."/>
            <person name="Meyerdierks A."/>
            <person name="Storesund J.E."/>
            <person name="Kallscheuer N."/>
            <person name="Luecker S."/>
            <person name="Lage O.M."/>
            <person name="Pohl T."/>
            <person name="Merkel B.J."/>
            <person name="Hornburger P."/>
            <person name="Mueller R.-W."/>
            <person name="Bruemmer F."/>
            <person name="Labrenz M."/>
            <person name="Spormann A.M."/>
            <person name="Op Den Camp H."/>
            <person name="Overmann J."/>
            <person name="Amann R."/>
            <person name="Jetten M.S.M."/>
            <person name="Mascher T."/>
            <person name="Medema M.H."/>
            <person name="Devos D.P."/>
            <person name="Kaster A.-K."/>
            <person name="Ovreas L."/>
            <person name="Rohde M."/>
            <person name="Galperin M.Y."/>
            <person name="Jogler C."/>
        </authorList>
    </citation>
    <scope>NUCLEOTIDE SEQUENCE [LARGE SCALE GENOMIC DNA]</scope>
    <source>
        <strain evidence="1 2">Poly41</strain>
    </source>
</reference>
<protein>
    <submittedName>
        <fullName evidence="1">Uncharacterized protein</fullName>
    </submittedName>
</protein>
<dbReference type="EMBL" id="SJPV01000003">
    <property type="protein sequence ID" value="TWU39614.1"/>
    <property type="molecule type" value="Genomic_DNA"/>
</dbReference>